<dbReference type="AlphaFoldDB" id="A0A8T0PKS3"/>
<evidence type="ECO:0000313" key="3">
    <source>
        <dbReference type="Proteomes" id="UP000823388"/>
    </source>
</evidence>
<reference evidence="2" key="1">
    <citation type="submission" date="2020-05" db="EMBL/GenBank/DDBJ databases">
        <title>WGS assembly of Panicum virgatum.</title>
        <authorList>
            <person name="Lovell J.T."/>
            <person name="Jenkins J."/>
            <person name="Shu S."/>
            <person name="Juenger T.E."/>
            <person name="Schmutz J."/>
        </authorList>
    </citation>
    <scope>NUCLEOTIDE SEQUENCE</scope>
    <source>
        <strain evidence="2">AP13</strain>
    </source>
</reference>
<keyword evidence="1" id="KW-0732">Signal</keyword>
<accession>A0A8T0PKS3</accession>
<comment type="caution">
    <text evidence="2">The sequence shown here is derived from an EMBL/GenBank/DDBJ whole genome shotgun (WGS) entry which is preliminary data.</text>
</comment>
<organism evidence="2 3">
    <name type="scientific">Panicum virgatum</name>
    <name type="common">Blackwell switchgrass</name>
    <dbReference type="NCBI Taxonomy" id="38727"/>
    <lineage>
        <taxon>Eukaryota</taxon>
        <taxon>Viridiplantae</taxon>
        <taxon>Streptophyta</taxon>
        <taxon>Embryophyta</taxon>
        <taxon>Tracheophyta</taxon>
        <taxon>Spermatophyta</taxon>
        <taxon>Magnoliopsida</taxon>
        <taxon>Liliopsida</taxon>
        <taxon>Poales</taxon>
        <taxon>Poaceae</taxon>
        <taxon>PACMAD clade</taxon>
        <taxon>Panicoideae</taxon>
        <taxon>Panicodae</taxon>
        <taxon>Paniceae</taxon>
        <taxon>Panicinae</taxon>
        <taxon>Panicum</taxon>
        <taxon>Panicum sect. Hiantes</taxon>
    </lineage>
</organism>
<proteinExistence type="predicted"/>
<dbReference type="EMBL" id="CM029051">
    <property type="protein sequence ID" value="KAG2562573.1"/>
    <property type="molecule type" value="Genomic_DNA"/>
</dbReference>
<feature type="chain" id="PRO_5035880043" evidence="1">
    <location>
        <begin position="29"/>
        <end position="90"/>
    </location>
</feature>
<evidence type="ECO:0000256" key="1">
    <source>
        <dbReference type="SAM" id="SignalP"/>
    </source>
</evidence>
<protein>
    <submittedName>
        <fullName evidence="2">Uncharacterized protein</fullName>
    </submittedName>
</protein>
<gene>
    <name evidence="2" type="ORF">PVAP13_8KG272700</name>
</gene>
<name>A0A8T0PKS3_PANVG</name>
<evidence type="ECO:0000313" key="2">
    <source>
        <dbReference type="EMBL" id="KAG2562573.1"/>
    </source>
</evidence>
<sequence>MGRKRLACLTASLLLLVLLVAMASTSQSLETEGCFGSWCRRRPPRAAPIRRPCFPPYNWENCNVRGCLYICRDHGYLRGGYCPLDQCCCN</sequence>
<keyword evidence="3" id="KW-1185">Reference proteome</keyword>
<feature type="signal peptide" evidence="1">
    <location>
        <begin position="1"/>
        <end position="28"/>
    </location>
</feature>
<dbReference type="Proteomes" id="UP000823388">
    <property type="component" value="Chromosome 8K"/>
</dbReference>